<dbReference type="OrthoDB" id="369336at2"/>
<evidence type="ECO:0000313" key="14">
    <source>
        <dbReference type="Proteomes" id="UP000287872"/>
    </source>
</evidence>
<evidence type="ECO:0000256" key="10">
    <source>
        <dbReference type="SAM" id="Phobius"/>
    </source>
</evidence>
<feature type="transmembrane region" description="Helical" evidence="10">
    <location>
        <begin position="295"/>
        <end position="318"/>
    </location>
</feature>
<feature type="domain" description="Methyl-accepting transducer" evidence="11">
    <location>
        <begin position="390"/>
        <end position="647"/>
    </location>
</feature>
<evidence type="ECO:0000313" key="13">
    <source>
        <dbReference type="EMBL" id="GCD11320.1"/>
    </source>
</evidence>
<protein>
    <submittedName>
        <fullName evidence="13">Methyl-accepting chemotaxis protein</fullName>
    </submittedName>
</protein>
<dbReference type="GO" id="GO:0007165">
    <property type="term" value="P:signal transduction"/>
    <property type="evidence" value="ECO:0007669"/>
    <property type="project" value="UniProtKB-KW"/>
</dbReference>
<comment type="subcellular location">
    <subcellularLocation>
        <location evidence="1">Cell membrane</location>
        <topology evidence="1">Multi-pass membrane protein</topology>
    </subcellularLocation>
</comment>
<dbReference type="PANTHER" id="PTHR32089:SF112">
    <property type="entry name" value="LYSOZYME-LIKE PROTEIN-RELATED"/>
    <property type="match status" value="1"/>
</dbReference>
<reference evidence="13 14" key="1">
    <citation type="submission" date="2018-11" db="EMBL/GenBank/DDBJ databases">
        <title>Genome sequencing and assembly of Clostridium tagluense strain A121.</title>
        <authorList>
            <person name="Murakami T."/>
            <person name="Segawa T."/>
            <person name="Shcherbakova V.A."/>
            <person name="Mori H."/>
            <person name="Yoshimura Y."/>
        </authorList>
    </citation>
    <scope>NUCLEOTIDE SEQUENCE [LARGE SCALE GENOMIC DNA]</scope>
    <source>
        <strain evidence="13 14">A121</strain>
    </source>
</reference>
<proteinExistence type="inferred from homology"/>
<evidence type="ECO:0000256" key="7">
    <source>
        <dbReference type="ARBA" id="ARBA00029447"/>
    </source>
</evidence>
<dbReference type="PROSITE" id="PS50885">
    <property type="entry name" value="HAMP"/>
    <property type="match status" value="1"/>
</dbReference>
<dbReference type="GO" id="GO:0005886">
    <property type="term" value="C:plasma membrane"/>
    <property type="evidence" value="ECO:0007669"/>
    <property type="project" value="UniProtKB-SubCell"/>
</dbReference>
<comment type="caution">
    <text evidence="13">The sequence shown here is derived from an EMBL/GenBank/DDBJ whole genome shotgun (WGS) entry which is preliminary data.</text>
</comment>
<evidence type="ECO:0000256" key="2">
    <source>
        <dbReference type="ARBA" id="ARBA00022475"/>
    </source>
</evidence>
<comment type="similarity">
    <text evidence="7">Belongs to the methyl-accepting chemotaxis (MCP) protein family.</text>
</comment>
<dbReference type="SMART" id="SM00283">
    <property type="entry name" value="MA"/>
    <property type="match status" value="1"/>
</dbReference>
<evidence type="ECO:0000256" key="6">
    <source>
        <dbReference type="ARBA" id="ARBA00023224"/>
    </source>
</evidence>
<keyword evidence="14" id="KW-1185">Reference proteome</keyword>
<evidence type="ECO:0000256" key="8">
    <source>
        <dbReference type="PROSITE-ProRule" id="PRU00284"/>
    </source>
</evidence>
<dbReference type="InterPro" id="IPR033463">
    <property type="entry name" value="sCache_3"/>
</dbReference>
<dbReference type="Pfam" id="PF00015">
    <property type="entry name" value="MCPsignal"/>
    <property type="match status" value="1"/>
</dbReference>
<evidence type="ECO:0000259" key="11">
    <source>
        <dbReference type="PROSITE" id="PS50111"/>
    </source>
</evidence>
<dbReference type="SMART" id="SM00304">
    <property type="entry name" value="HAMP"/>
    <property type="match status" value="1"/>
</dbReference>
<feature type="transmembrane region" description="Helical" evidence="10">
    <location>
        <begin position="20"/>
        <end position="41"/>
    </location>
</feature>
<dbReference type="PANTHER" id="PTHR32089">
    <property type="entry name" value="METHYL-ACCEPTING CHEMOTAXIS PROTEIN MCPB"/>
    <property type="match status" value="1"/>
</dbReference>
<keyword evidence="6 8" id="KW-0807">Transducer</keyword>
<dbReference type="Gene3D" id="6.10.340.10">
    <property type="match status" value="1"/>
</dbReference>
<dbReference type="InterPro" id="IPR029151">
    <property type="entry name" value="Sensor-like_sf"/>
</dbReference>
<dbReference type="InterPro" id="IPR004089">
    <property type="entry name" value="MCPsignal_dom"/>
</dbReference>
<dbReference type="SUPFAM" id="SSF58104">
    <property type="entry name" value="Methyl-accepting chemotaxis protein (MCP) signaling domain"/>
    <property type="match status" value="1"/>
</dbReference>
<keyword evidence="2" id="KW-1003">Cell membrane</keyword>
<evidence type="ECO:0000256" key="9">
    <source>
        <dbReference type="SAM" id="Coils"/>
    </source>
</evidence>
<dbReference type="EMBL" id="BHYK01000017">
    <property type="protein sequence ID" value="GCD11320.1"/>
    <property type="molecule type" value="Genomic_DNA"/>
</dbReference>
<name>A0A401UP64_9CLOT</name>
<dbReference type="Gene3D" id="1.10.287.950">
    <property type="entry name" value="Methyl-accepting chemotaxis protein"/>
    <property type="match status" value="1"/>
</dbReference>
<keyword evidence="3 10" id="KW-0812">Transmembrane</keyword>
<dbReference type="RefSeq" id="WP_125003031.1">
    <property type="nucleotide sequence ID" value="NZ_BHYK01000017.1"/>
</dbReference>
<feature type="coiled-coil region" evidence="9">
    <location>
        <begin position="643"/>
        <end position="670"/>
    </location>
</feature>
<evidence type="ECO:0000256" key="3">
    <source>
        <dbReference type="ARBA" id="ARBA00022692"/>
    </source>
</evidence>
<dbReference type="SUPFAM" id="SSF103190">
    <property type="entry name" value="Sensory domain-like"/>
    <property type="match status" value="1"/>
</dbReference>
<keyword evidence="9" id="KW-0175">Coiled coil</keyword>
<dbReference type="Pfam" id="PF00672">
    <property type="entry name" value="HAMP"/>
    <property type="match status" value="1"/>
</dbReference>
<dbReference type="InterPro" id="IPR003660">
    <property type="entry name" value="HAMP_dom"/>
</dbReference>
<accession>A0A401UP64</accession>
<dbReference type="Pfam" id="PF17203">
    <property type="entry name" value="sCache_3_2"/>
    <property type="match status" value="1"/>
</dbReference>
<organism evidence="13 14">
    <name type="scientific">Clostridium tagluense</name>
    <dbReference type="NCBI Taxonomy" id="360422"/>
    <lineage>
        <taxon>Bacteria</taxon>
        <taxon>Bacillati</taxon>
        <taxon>Bacillota</taxon>
        <taxon>Clostridia</taxon>
        <taxon>Eubacteriales</taxon>
        <taxon>Clostridiaceae</taxon>
        <taxon>Clostridium</taxon>
    </lineage>
</organism>
<evidence type="ECO:0000256" key="4">
    <source>
        <dbReference type="ARBA" id="ARBA00022989"/>
    </source>
</evidence>
<dbReference type="Proteomes" id="UP000287872">
    <property type="component" value="Unassembled WGS sequence"/>
</dbReference>
<sequence length="676" mass="73821">MKTKPKTKSKHLSLKVKIVISSLLVLFTTLLIFCAIMVSIVKNKMELQMKTDGDIIVKQIQQRLISNASVSKELDSLLNEKIITSSYLIGITPNVSNDYLIKISKKLNIDEINVSDANGVIIFSNMADNLKYKYPQDNVVQKILKKENTEVMEKIRQSTKSKENFYKYGAVALEKGGFVQVGINANKVNAILDAVGPQALITDLGKDKNIAYGLTIGSDLKVLTHTEKDRIGITLTDEGSISAAKDGKEYNSTFMYKDVERVYDVLVPLSEDGKNVGAVDIGLSMKNVGSTISSILTTSFLITLISFLLGSLILILLVSKFINPLKKLVTLANGVSKGDLTKEIQIKSKDEIGLLGISFNEMIVNLRGMTTEISNISELLLSSADQLLNSGEQSAMVSNQIAMAAQELASGSEKQFIATEDISKNTKEIVSNMDTIKEEITNVVHTADETSSLAADGRNKMNDLVNQIKVIKSKVDYSASTIQTLQKTSDEIGNIVEFIDTIASQTNLLALNASIEAARAGEAGRGFSVVAEEVRKLAEETMESSNSIKKLIQNTQQYAKTALSSIEEGSSETQKGTVNVQNVDNALTEILEAFDLTKNKLNVVTKNIVHSNEIIENLAINSDNITRVSEESSAATEEVAASIQEQSSTIDEMSSSIKQLREMAKDLQNSIKIFKI</sequence>
<dbReference type="AlphaFoldDB" id="A0A401UP64"/>
<feature type="domain" description="HAMP" evidence="12">
    <location>
        <begin position="319"/>
        <end position="371"/>
    </location>
</feature>
<dbReference type="Gene3D" id="3.30.450.20">
    <property type="entry name" value="PAS domain"/>
    <property type="match status" value="1"/>
</dbReference>
<dbReference type="PROSITE" id="PS50111">
    <property type="entry name" value="CHEMOTAXIS_TRANSDUC_2"/>
    <property type="match status" value="1"/>
</dbReference>
<dbReference type="CDD" id="cd06225">
    <property type="entry name" value="HAMP"/>
    <property type="match status" value="1"/>
</dbReference>
<evidence type="ECO:0000259" key="12">
    <source>
        <dbReference type="PROSITE" id="PS50885"/>
    </source>
</evidence>
<keyword evidence="4 10" id="KW-1133">Transmembrane helix</keyword>
<gene>
    <name evidence="13" type="ORF">Ctaglu_29430</name>
</gene>
<dbReference type="CDD" id="cd11386">
    <property type="entry name" value="MCP_signal"/>
    <property type="match status" value="1"/>
</dbReference>
<keyword evidence="5 10" id="KW-0472">Membrane</keyword>
<evidence type="ECO:0000256" key="1">
    <source>
        <dbReference type="ARBA" id="ARBA00004651"/>
    </source>
</evidence>
<evidence type="ECO:0000256" key="5">
    <source>
        <dbReference type="ARBA" id="ARBA00023136"/>
    </source>
</evidence>